<dbReference type="InterPro" id="IPR007969">
    <property type="entry name" value="DUF732"/>
</dbReference>
<reference evidence="4 5" key="1">
    <citation type="journal article" date="2023" name="Microbiol. Resour. Announc.">
        <title>Complete Genome Sequence of Mycobacterium wuenschmanii, a novel Nontuberculous Mycobacterium Isolated from a captive population of Amazon Milk Frogs.</title>
        <authorList>
            <person name="Hicks J."/>
            <person name="Zeineldin M."/>
            <person name="Ward H."/>
            <person name="Wuenschmann A."/>
            <person name="Camp P."/>
            <person name="Farrell D."/>
            <person name="Lehman K."/>
            <person name="Thacker T."/>
            <person name="Cuthbert E."/>
        </authorList>
    </citation>
    <scope>NUCLEOTIDE SEQUENCE [LARGE SCALE GENOMIC DNA]</scope>
    <source>
        <strain evidence="4 5">Wuenschmanii</strain>
    </source>
</reference>
<evidence type="ECO:0000256" key="2">
    <source>
        <dbReference type="SAM" id="SignalP"/>
    </source>
</evidence>
<sequence length="102" mass="10397">MKILLSLACAATAALVAGTPAATADPNDDQDFLGILHVTAVPITDSAAKTEAQQVCAEESQPDAASNQVRTNHPDWNPGEVADFVTAATTALCPPVALKVGN</sequence>
<feature type="region of interest" description="Disordered" evidence="1">
    <location>
        <begin position="51"/>
        <end position="77"/>
    </location>
</feature>
<dbReference type="Proteomes" id="UP001236585">
    <property type="component" value="Chromosome"/>
</dbReference>
<evidence type="ECO:0000313" key="5">
    <source>
        <dbReference type="Proteomes" id="UP001236585"/>
    </source>
</evidence>
<evidence type="ECO:0000256" key="1">
    <source>
        <dbReference type="SAM" id="MobiDB-lite"/>
    </source>
</evidence>
<name>A0ABY8W0Q6_9MYCO</name>
<accession>A0ABY8W0Q6</accession>
<protein>
    <submittedName>
        <fullName evidence="4">DUF732 domain-containing protein</fullName>
    </submittedName>
</protein>
<proteinExistence type="predicted"/>
<feature type="domain" description="DUF732" evidence="3">
    <location>
        <begin position="28"/>
        <end position="94"/>
    </location>
</feature>
<organism evidence="4 5">
    <name type="scientific">Candidatus Mycobacterium wuenschmannii</name>
    <dbReference type="NCBI Taxonomy" id="3027808"/>
    <lineage>
        <taxon>Bacteria</taxon>
        <taxon>Bacillati</taxon>
        <taxon>Actinomycetota</taxon>
        <taxon>Actinomycetes</taxon>
        <taxon>Mycobacteriales</taxon>
        <taxon>Mycobacteriaceae</taxon>
        <taxon>Mycobacterium</taxon>
    </lineage>
</organism>
<dbReference type="EMBL" id="CP126981">
    <property type="protein sequence ID" value="WIM88557.1"/>
    <property type="molecule type" value="Genomic_DNA"/>
</dbReference>
<gene>
    <name evidence="4" type="ORF">PT015_03405</name>
</gene>
<evidence type="ECO:0000259" key="3">
    <source>
        <dbReference type="Pfam" id="PF05305"/>
    </source>
</evidence>
<dbReference type="RefSeq" id="WP_285188809.1">
    <property type="nucleotide sequence ID" value="NZ_CP126981.1"/>
</dbReference>
<dbReference type="Pfam" id="PF05305">
    <property type="entry name" value="DUF732"/>
    <property type="match status" value="1"/>
</dbReference>
<keyword evidence="2" id="KW-0732">Signal</keyword>
<feature type="signal peptide" evidence="2">
    <location>
        <begin position="1"/>
        <end position="24"/>
    </location>
</feature>
<evidence type="ECO:0000313" key="4">
    <source>
        <dbReference type="EMBL" id="WIM88557.1"/>
    </source>
</evidence>
<keyword evidence="5" id="KW-1185">Reference proteome</keyword>
<feature type="chain" id="PRO_5046644699" evidence="2">
    <location>
        <begin position="25"/>
        <end position="102"/>
    </location>
</feature>